<name>A0A137NZR2_CONC2</name>
<evidence type="ECO:0000313" key="5">
    <source>
        <dbReference type="Proteomes" id="UP000070444"/>
    </source>
</evidence>
<dbReference type="InterPro" id="IPR013083">
    <property type="entry name" value="Znf_RING/FYVE/PHD"/>
</dbReference>
<reference evidence="4 5" key="1">
    <citation type="journal article" date="2015" name="Genome Biol. Evol.">
        <title>Phylogenomic analyses indicate that early fungi evolved digesting cell walls of algal ancestors of land plants.</title>
        <authorList>
            <person name="Chang Y."/>
            <person name="Wang S."/>
            <person name="Sekimoto S."/>
            <person name="Aerts A.L."/>
            <person name="Choi C."/>
            <person name="Clum A."/>
            <person name="LaButti K.M."/>
            <person name="Lindquist E.A."/>
            <person name="Yee Ngan C."/>
            <person name="Ohm R.A."/>
            <person name="Salamov A.A."/>
            <person name="Grigoriev I.V."/>
            <person name="Spatafora J.W."/>
            <person name="Berbee M.L."/>
        </authorList>
    </citation>
    <scope>NUCLEOTIDE SEQUENCE [LARGE SCALE GENOMIC DNA]</scope>
    <source>
        <strain evidence="4 5">NRRL 28638</strain>
    </source>
</reference>
<dbReference type="Gene3D" id="3.30.40.10">
    <property type="entry name" value="Zinc/RING finger domain, C3HC4 (zinc finger)"/>
    <property type="match status" value="1"/>
</dbReference>
<dbReference type="Pfam" id="PF00443">
    <property type="entry name" value="UCH"/>
    <property type="match status" value="1"/>
</dbReference>
<dbReference type="PANTHER" id="PTHR21646">
    <property type="entry name" value="UBIQUITIN CARBOXYL-TERMINAL HYDROLASE"/>
    <property type="match status" value="1"/>
</dbReference>
<feature type="domain" description="UBP-type" evidence="3">
    <location>
        <begin position="42"/>
        <end position="139"/>
    </location>
</feature>
<accession>A0A137NZR2</accession>
<gene>
    <name evidence="4" type="ORF">CONCODRAFT_60391</name>
</gene>
<dbReference type="InterPro" id="IPR001394">
    <property type="entry name" value="Peptidase_C19_UCH"/>
</dbReference>
<organism evidence="4 5">
    <name type="scientific">Conidiobolus coronatus (strain ATCC 28846 / CBS 209.66 / NRRL 28638)</name>
    <name type="common">Delacroixia coronata</name>
    <dbReference type="NCBI Taxonomy" id="796925"/>
    <lineage>
        <taxon>Eukaryota</taxon>
        <taxon>Fungi</taxon>
        <taxon>Fungi incertae sedis</taxon>
        <taxon>Zoopagomycota</taxon>
        <taxon>Entomophthoromycotina</taxon>
        <taxon>Entomophthoromycetes</taxon>
        <taxon>Entomophthorales</taxon>
        <taxon>Ancylistaceae</taxon>
        <taxon>Conidiobolus</taxon>
    </lineage>
</organism>
<feature type="compositionally biased region" description="Basic and acidic residues" evidence="2">
    <location>
        <begin position="1"/>
        <end position="14"/>
    </location>
</feature>
<protein>
    <recommendedName>
        <fullName evidence="3">UBP-type domain-containing protein</fullName>
    </recommendedName>
</protein>
<dbReference type="GO" id="GO:0008270">
    <property type="term" value="F:zinc ion binding"/>
    <property type="evidence" value="ECO:0007669"/>
    <property type="project" value="UniProtKB-KW"/>
</dbReference>
<dbReference type="GO" id="GO:0016579">
    <property type="term" value="P:protein deubiquitination"/>
    <property type="evidence" value="ECO:0007669"/>
    <property type="project" value="InterPro"/>
</dbReference>
<dbReference type="SUPFAM" id="SSF54001">
    <property type="entry name" value="Cysteine proteinases"/>
    <property type="match status" value="1"/>
</dbReference>
<evidence type="ECO:0000313" key="4">
    <source>
        <dbReference type="EMBL" id="KXN68222.1"/>
    </source>
</evidence>
<dbReference type="STRING" id="796925.A0A137NZR2"/>
<dbReference type="InterPro" id="IPR038765">
    <property type="entry name" value="Papain-like_cys_pep_sf"/>
</dbReference>
<proteinExistence type="predicted"/>
<dbReference type="EMBL" id="KQ964588">
    <property type="protein sequence ID" value="KXN68222.1"/>
    <property type="molecule type" value="Genomic_DNA"/>
</dbReference>
<dbReference type="AlphaFoldDB" id="A0A137NZR2"/>
<keyword evidence="1" id="KW-0863">Zinc-finger</keyword>
<dbReference type="Pfam" id="PF02148">
    <property type="entry name" value="zf-UBP"/>
    <property type="match status" value="1"/>
</dbReference>
<dbReference type="PANTHER" id="PTHR21646:SF16">
    <property type="entry name" value="U4_U6.U5 TRI-SNRNP-ASSOCIATED PROTEIN 2"/>
    <property type="match status" value="1"/>
</dbReference>
<evidence type="ECO:0000259" key="3">
    <source>
        <dbReference type="PROSITE" id="PS50271"/>
    </source>
</evidence>
<dbReference type="SUPFAM" id="SSF57850">
    <property type="entry name" value="RING/U-box"/>
    <property type="match status" value="1"/>
</dbReference>
<dbReference type="PROSITE" id="PS50271">
    <property type="entry name" value="ZF_UBP"/>
    <property type="match status" value="1"/>
</dbReference>
<keyword evidence="1" id="KW-0479">Metal-binding</keyword>
<sequence length="220" mass="25752">MVESSTKKELRKDLSDDELNSSDSEAPPTKKLNTNNSSANAHSTLYLDTIDRKRLDFDFEKLCSITLSQLNVYACLVCGKYFQGRGTNSKAYFHSLFEDHHVFINLEDTKIYVLPEGYEVKDPSLRDIQHYLKPNYTIEIIKKLDNNTQLSYDLNNEKYYPGFIGLNNIKANDYINVIIQALSHIKPIRDYFLSSEFRENTQLSNNINIYIYIYIYYNQY</sequence>
<dbReference type="InterPro" id="IPR001607">
    <property type="entry name" value="Znf_UBP"/>
</dbReference>
<dbReference type="OrthoDB" id="10263353at2759"/>
<keyword evidence="1" id="KW-0862">Zinc</keyword>
<dbReference type="Gene3D" id="3.90.70.10">
    <property type="entry name" value="Cysteine proteinases"/>
    <property type="match status" value="1"/>
</dbReference>
<dbReference type="Proteomes" id="UP000070444">
    <property type="component" value="Unassembled WGS sequence"/>
</dbReference>
<feature type="region of interest" description="Disordered" evidence="2">
    <location>
        <begin position="1"/>
        <end position="37"/>
    </location>
</feature>
<keyword evidence="5" id="KW-1185">Reference proteome</keyword>
<evidence type="ECO:0000256" key="1">
    <source>
        <dbReference type="PROSITE-ProRule" id="PRU00502"/>
    </source>
</evidence>
<dbReference type="GO" id="GO:0004843">
    <property type="term" value="F:cysteine-type deubiquitinase activity"/>
    <property type="evidence" value="ECO:0007669"/>
    <property type="project" value="InterPro"/>
</dbReference>
<dbReference type="InterPro" id="IPR050185">
    <property type="entry name" value="Ub_carboxyl-term_hydrolase"/>
</dbReference>
<evidence type="ECO:0000256" key="2">
    <source>
        <dbReference type="SAM" id="MobiDB-lite"/>
    </source>
</evidence>
<dbReference type="SMART" id="SM00290">
    <property type="entry name" value="ZnF_UBP"/>
    <property type="match status" value="1"/>
</dbReference>